<evidence type="ECO:0000256" key="2">
    <source>
        <dbReference type="ARBA" id="ARBA00004141"/>
    </source>
</evidence>
<keyword evidence="15" id="KW-1185">Reference proteome</keyword>
<evidence type="ECO:0000313" key="15">
    <source>
        <dbReference type="Proteomes" id="UP000679179"/>
    </source>
</evidence>
<keyword evidence="8" id="KW-0862">Zinc</keyword>
<feature type="domain" description="Peptidase M50" evidence="13">
    <location>
        <begin position="26"/>
        <end position="99"/>
    </location>
</feature>
<keyword evidence="9 12" id="KW-1133">Transmembrane helix</keyword>
<keyword evidence="10 14" id="KW-0482">Metalloprotease</keyword>
<evidence type="ECO:0000256" key="8">
    <source>
        <dbReference type="ARBA" id="ARBA00022833"/>
    </source>
</evidence>
<feature type="domain" description="Peptidase M50" evidence="13">
    <location>
        <begin position="110"/>
        <end position="158"/>
    </location>
</feature>
<evidence type="ECO:0000259" key="13">
    <source>
        <dbReference type="Pfam" id="PF02163"/>
    </source>
</evidence>
<evidence type="ECO:0000313" key="14">
    <source>
        <dbReference type="EMBL" id="GIM29211.1"/>
    </source>
</evidence>
<dbReference type="PANTHER" id="PTHR39188">
    <property type="entry name" value="MEMBRANE-ASSOCIATED ZINC METALLOPROTEASE M50B"/>
    <property type="match status" value="1"/>
</dbReference>
<protein>
    <submittedName>
        <fullName evidence="14">Metalloprotease</fullName>
    </submittedName>
</protein>
<evidence type="ECO:0000256" key="1">
    <source>
        <dbReference type="ARBA" id="ARBA00001947"/>
    </source>
</evidence>
<feature type="transmembrane region" description="Helical" evidence="12">
    <location>
        <begin position="12"/>
        <end position="33"/>
    </location>
</feature>
<keyword evidence="4" id="KW-0645">Protease</keyword>
<evidence type="ECO:0000256" key="3">
    <source>
        <dbReference type="ARBA" id="ARBA00007931"/>
    </source>
</evidence>
<evidence type="ECO:0000256" key="10">
    <source>
        <dbReference type="ARBA" id="ARBA00023049"/>
    </source>
</evidence>
<accession>A0A919RZK0</accession>
<feature type="transmembrane region" description="Helical" evidence="12">
    <location>
        <begin position="147"/>
        <end position="166"/>
    </location>
</feature>
<evidence type="ECO:0000256" key="6">
    <source>
        <dbReference type="ARBA" id="ARBA00022723"/>
    </source>
</evidence>
<evidence type="ECO:0000256" key="12">
    <source>
        <dbReference type="SAM" id="Phobius"/>
    </source>
</evidence>
<feature type="transmembrane region" description="Helical" evidence="12">
    <location>
        <begin position="83"/>
        <end position="104"/>
    </location>
</feature>
<comment type="cofactor">
    <cofactor evidence="1">
        <name>Zn(2+)</name>
        <dbReference type="ChEBI" id="CHEBI:29105"/>
    </cofactor>
</comment>
<comment type="caution">
    <text evidence="14">The sequence shown here is derived from an EMBL/GenBank/DDBJ whole genome shotgun (WGS) entry which is preliminary data.</text>
</comment>
<evidence type="ECO:0000256" key="5">
    <source>
        <dbReference type="ARBA" id="ARBA00022692"/>
    </source>
</evidence>
<dbReference type="GO" id="GO:0016020">
    <property type="term" value="C:membrane"/>
    <property type="evidence" value="ECO:0007669"/>
    <property type="project" value="UniProtKB-SubCell"/>
</dbReference>
<evidence type="ECO:0000256" key="4">
    <source>
        <dbReference type="ARBA" id="ARBA00022670"/>
    </source>
</evidence>
<keyword evidence="6" id="KW-0479">Metal-binding</keyword>
<dbReference type="RefSeq" id="WP_212903917.1">
    <property type="nucleotide sequence ID" value="NZ_BOPZ01000014.1"/>
</dbReference>
<comment type="subcellular location">
    <subcellularLocation>
        <location evidence="2">Membrane</location>
        <topology evidence="2">Multi-pass membrane protein</topology>
    </subcellularLocation>
</comment>
<dbReference type="GO" id="GO:0008237">
    <property type="term" value="F:metallopeptidase activity"/>
    <property type="evidence" value="ECO:0007669"/>
    <property type="project" value="UniProtKB-KW"/>
</dbReference>
<dbReference type="CDD" id="cd06161">
    <property type="entry name" value="S2P-M50_SpoIVFB"/>
    <property type="match status" value="1"/>
</dbReference>
<keyword evidence="7" id="KW-0378">Hydrolase</keyword>
<sequence>MIKLSKWLIPQLLIFLILGFKAKIFIAFLWIIFHEIFHYFVAKSLGLRVENFNIHPLGTTIELSEFDELSLKEELIICLSGPIANLIMAFVFFLLNNFIGGYFIENSMEINLVLGIFNLIPAYPLDGARIIRIILSTKMLYKRAYNITAYLSYIIGVVFLVFFIFLTFIHKLNLSLFFSSLFIIFITYKEKGRVMYIIMADIIKKRKRFLKKRYIDNKDISVYHKLGLVNVLGLVDKNKFNTFYVLDGEMKLLFIIHEDELIEALKLYGNISLEEYIGIKNSWVEKY</sequence>
<dbReference type="PANTHER" id="PTHR39188:SF3">
    <property type="entry name" value="STAGE IV SPORULATION PROTEIN FB"/>
    <property type="match status" value="1"/>
</dbReference>
<evidence type="ECO:0000256" key="9">
    <source>
        <dbReference type="ARBA" id="ARBA00022989"/>
    </source>
</evidence>
<evidence type="ECO:0000256" key="11">
    <source>
        <dbReference type="ARBA" id="ARBA00023136"/>
    </source>
</evidence>
<dbReference type="Pfam" id="PF02163">
    <property type="entry name" value="Peptidase_M50"/>
    <property type="match status" value="2"/>
</dbReference>
<dbReference type="GO" id="GO:0046872">
    <property type="term" value="F:metal ion binding"/>
    <property type="evidence" value="ECO:0007669"/>
    <property type="project" value="UniProtKB-KW"/>
</dbReference>
<dbReference type="GO" id="GO:0006508">
    <property type="term" value="P:proteolysis"/>
    <property type="evidence" value="ECO:0007669"/>
    <property type="project" value="UniProtKB-KW"/>
</dbReference>
<proteinExistence type="inferred from homology"/>
<dbReference type="Proteomes" id="UP000679179">
    <property type="component" value="Unassembled WGS sequence"/>
</dbReference>
<organism evidence="14 15">
    <name type="scientific">Clostridium polyendosporum</name>
    <dbReference type="NCBI Taxonomy" id="69208"/>
    <lineage>
        <taxon>Bacteria</taxon>
        <taxon>Bacillati</taxon>
        <taxon>Bacillota</taxon>
        <taxon>Clostridia</taxon>
        <taxon>Eubacteriales</taxon>
        <taxon>Clostridiaceae</taxon>
        <taxon>Clostridium</taxon>
    </lineage>
</organism>
<gene>
    <name evidence="14" type="ORF">CPJCM30710_18770</name>
</gene>
<keyword evidence="5 12" id="KW-0812">Transmembrane</keyword>
<evidence type="ECO:0000256" key="7">
    <source>
        <dbReference type="ARBA" id="ARBA00022801"/>
    </source>
</evidence>
<dbReference type="EMBL" id="BOPZ01000014">
    <property type="protein sequence ID" value="GIM29211.1"/>
    <property type="molecule type" value="Genomic_DNA"/>
</dbReference>
<name>A0A919RZK0_9CLOT</name>
<keyword evidence="11 12" id="KW-0472">Membrane</keyword>
<dbReference type="InterPro" id="IPR008915">
    <property type="entry name" value="Peptidase_M50"/>
</dbReference>
<feature type="transmembrane region" description="Helical" evidence="12">
    <location>
        <begin position="172"/>
        <end position="188"/>
    </location>
</feature>
<comment type="similarity">
    <text evidence="3">Belongs to the peptidase M50B family.</text>
</comment>
<dbReference type="AlphaFoldDB" id="A0A919RZK0"/>
<reference evidence="14" key="1">
    <citation type="submission" date="2021-03" db="EMBL/GenBank/DDBJ databases">
        <title>Taxonomic study of Clostridium polyendosporum from meadow-gley soil under rice.</title>
        <authorList>
            <person name="Kobayashi H."/>
            <person name="Tanizawa Y."/>
            <person name="Yagura M."/>
        </authorList>
    </citation>
    <scope>NUCLEOTIDE SEQUENCE</scope>
    <source>
        <strain evidence="14">JCM 30710</strain>
    </source>
</reference>